<protein>
    <submittedName>
        <fullName evidence="2">Uncharacterized protein</fullName>
    </submittedName>
</protein>
<gene>
    <name evidence="2" type="ORF">Tco_0706199</name>
</gene>
<evidence type="ECO:0000313" key="3">
    <source>
        <dbReference type="Proteomes" id="UP001151760"/>
    </source>
</evidence>
<dbReference type="Proteomes" id="UP001151760">
    <property type="component" value="Unassembled WGS sequence"/>
</dbReference>
<evidence type="ECO:0000313" key="2">
    <source>
        <dbReference type="EMBL" id="GJS73358.1"/>
    </source>
</evidence>
<feature type="compositionally biased region" description="Acidic residues" evidence="1">
    <location>
        <begin position="69"/>
        <end position="81"/>
    </location>
</feature>
<sequence>MSSDNASSAVTYTSISSEARSWSIPIEDPYEEAARQALEQAPPSPAYVLDPMELEHHVPPYHRATLLTDPEEDEEDPEENPTDYPANKGDDDDESSDDDDDDDDAEEEEEDHLAPADSTVVASSAIDLVPSTKETEPFPPEAEVARLLALPTPPPSPLTPLSSPLP</sequence>
<feature type="compositionally biased region" description="Pro residues" evidence="1">
    <location>
        <begin position="151"/>
        <end position="166"/>
    </location>
</feature>
<comment type="caution">
    <text evidence="2">The sequence shown here is derived from an EMBL/GenBank/DDBJ whole genome shotgun (WGS) entry which is preliminary data.</text>
</comment>
<feature type="region of interest" description="Disordered" evidence="1">
    <location>
        <begin position="1"/>
        <end position="166"/>
    </location>
</feature>
<organism evidence="2 3">
    <name type="scientific">Tanacetum coccineum</name>
    <dbReference type="NCBI Taxonomy" id="301880"/>
    <lineage>
        <taxon>Eukaryota</taxon>
        <taxon>Viridiplantae</taxon>
        <taxon>Streptophyta</taxon>
        <taxon>Embryophyta</taxon>
        <taxon>Tracheophyta</taxon>
        <taxon>Spermatophyta</taxon>
        <taxon>Magnoliopsida</taxon>
        <taxon>eudicotyledons</taxon>
        <taxon>Gunneridae</taxon>
        <taxon>Pentapetalae</taxon>
        <taxon>asterids</taxon>
        <taxon>campanulids</taxon>
        <taxon>Asterales</taxon>
        <taxon>Asteraceae</taxon>
        <taxon>Asteroideae</taxon>
        <taxon>Anthemideae</taxon>
        <taxon>Anthemidinae</taxon>
        <taxon>Tanacetum</taxon>
    </lineage>
</organism>
<keyword evidence="3" id="KW-1185">Reference proteome</keyword>
<dbReference type="EMBL" id="BQNB010010148">
    <property type="protein sequence ID" value="GJS73358.1"/>
    <property type="molecule type" value="Genomic_DNA"/>
</dbReference>
<reference evidence="2" key="1">
    <citation type="journal article" date="2022" name="Int. J. Mol. Sci.">
        <title>Draft Genome of Tanacetum Coccineum: Genomic Comparison of Closely Related Tanacetum-Family Plants.</title>
        <authorList>
            <person name="Yamashiro T."/>
            <person name="Shiraishi A."/>
            <person name="Nakayama K."/>
            <person name="Satake H."/>
        </authorList>
    </citation>
    <scope>NUCLEOTIDE SEQUENCE</scope>
</reference>
<reference evidence="2" key="2">
    <citation type="submission" date="2022-01" db="EMBL/GenBank/DDBJ databases">
        <authorList>
            <person name="Yamashiro T."/>
            <person name="Shiraishi A."/>
            <person name="Satake H."/>
            <person name="Nakayama K."/>
        </authorList>
    </citation>
    <scope>NUCLEOTIDE SEQUENCE</scope>
</reference>
<feature type="compositionally biased region" description="Polar residues" evidence="1">
    <location>
        <begin position="1"/>
        <end position="20"/>
    </location>
</feature>
<name>A0ABQ4Y8A9_9ASTR</name>
<feature type="compositionally biased region" description="Acidic residues" evidence="1">
    <location>
        <begin position="90"/>
        <end position="111"/>
    </location>
</feature>
<proteinExistence type="predicted"/>
<accession>A0ABQ4Y8A9</accession>
<evidence type="ECO:0000256" key="1">
    <source>
        <dbReference type="SAM" id="MobiDB-lite"/>
    </source>
</evidence>